<keyword evidence="4" id="KW-1185">Reference proteome</keyword>
<protein>
    <submittedName>
        <fullName evidence="3">Hypothetical membrane protein</fullName>
    </submittedName>
</protein>
<keyword evidence="1" id="KW-0732">Signal</keyword>
<dbReference type="AlphaFoldDB" id="A5CZD0"/>
<dbReference type="Gene3D" id="3.30.457.10">
    <property type="entry name" value="Copper amine oxidase-like, N-terminal domain"/>
    <property type="match status" value="1"/>
</dbReference>
<name>A5CZD0_PELTS</name>
<dbReference type="Proteomes" id="UP000006556">
    <property type="component" value="Chromosome"/>
</dbReference>
<dbReference type="Pfam" id="PF07833">
    <property type="entry name" value="Cu_amine_oxidN1"/>
    <property type="match status" value="1"/>
</dbReference>
<reference evidence="4" key="1">
    <citation type="journal article" date="2008" name="Genome Res.">
        <title>The genome of Pelotomaculum thermopropionicum reveals niche-associated evolution in anaerobic microbiota.</title>
        <authorList>
            <person name="Kosaka T."/>
            <person name="Kato S."/>
            <person name="Shimoyama T."/>
            <person name="Ishii S."/>
            <person name="Abe T."/>
            <person name="Watanabe K."/>
        </authorList>
    </citation>
    <scope>NUCLEOTIDE SEQUENCE [LARGE SCALE GENOMIC DNA]</scope>
    <source>
        <strain evidence="4">DSM 13744 / JCM 10971 / SI</strain>
    </source>
</reference>
<dbReference type="InterPro" id="IPR036582">
    <property type="entry name" value="Mao_N_sf"/>
</dbReference>
<evidence type="ECO:0000259" key="2">
    <source>
        <dbReference type="Pfam" id="PF07833"/>
    </source>
</evidence>
<dbReference type="HOGENOM" id="CLU_1925585_0_0_9"/>
<accession>A5CZD0</accession>
<dbReference type="KEGG" id="pth:PTH_2480"/>
<feature type="signal peptide" evidence="1">
    <location>
        <begin position="1"/>
        <end position="23"/>
    </location>
</feature>
<organism evidence="3 4">
    <name type="scientific">Pelotomaculum thermopropionicum (strain DSM 13744 / JCM 10971 / SI)</name>
    <dbReference type="NCBI Taxonomy" id="370438"/>
    <lineage>
        <taxon>Bacteria</taxon>
        <taxon>Bacillati</taxon>
        <taxon>Bacillota</taxon>
        <taxon>Clostridia</taxon>
        <taxon>Eubacteriales</taxon>
        <taxon>Desulfotomaculaceae</taxon>
        <taxon>Pelotomaculum</taxon>
    </lineage>
</organism>
<evidence type="ECO:0000256" key="1">
    <source>
        <dbReference type="SAM" id="SignalP"/>
    </source>
</evidence>
<proteinExistence type="predicted"/>
<gene>
    <name evidence="3" type="ordered locus">PTH_2480</name>
</gene>
<dbReference type="STRING" id="370438.PTH_2480"/>
<sequence>MRKPVVLLLVVLSLFVFALSAYASEIPEPYVQDGVSMMPLRLMAEANGAQVIWDAGGAAVVIREVIKRPAVLDEFGAVVRPAEAGVLAARFVPGSNVAAINGVSVTMPLPAALRGGRLYVPAQVTSVLFAD</sequence>
<evidence type="ECO:0000313" key="3">
    <source>
        <dbReference type="EMBL" id="BAF60661.1"/>
    </source>
</evidence>
<evidence type="ECO:0000313" key="4">
    <source>
        <dbReference type="Proteomes" id="UP000006556"/>
    </source>
</evidence>
<dbReference type="SUPFAM" id="SSF55383">
    <property type="entry name" value="Copper amine oxidase, domain N"/>
    <property type="match status" value="1"/>
</dbReference>
<dbReference type="eggNOG" id="ENOG502ZM7P">
    <property type="taxonomic scope" value="Bacteria"/>
</dbReference>
<dbReference type="EMBL" id="AP009389">
    <property type="protein sequence ID" value="BAF60661.1"/>
    <property type="molecule type" value="Genomic_DNA"/>
</dbReference>
<feature type="domain" description="Copper amine oxidase-like N-terminal" evidence="2">
    <location>
        <begin position="28"/>
        <end position="126"/>
    </location>
</feature>
<feature type="chain" id="PRO_5002680582" evidence="1">
    <location>
        <begin position="24"/>
        <end position="131"/>
    </location>
</feature>
<dbReference type="InterPro" id="IPR012854">
    <property type="entry name" value="Cu_amine_oxidase-like_N"/>
</dbReference>